<dbReference type="AlphaFoldDB" id="A0A7U3UMT6"/>
<name>A0A7U3UMT6_9ACTN</name>
<dbReference type="EMBL" id="AP018365">
    <property type="protein sequence ID" value="BBA95433.1"/>
    <property type="molecule type" value="Genomic_DNA"/>
</dbReference>
<dbReference type="Proteomes" id="UP000595703">
    <property type="component" value="Chromosome"/>
</dbReference>
<keyword evidence="2" id="KW-1185">Reference proteome</keyword>
<reference evidence="1 2" key="4">
    <citation type="journal article" date="2020" name="Sci. Rep.">
        <title>beta-carboline chemical signals induce reveromycin production through a LuxR family regulator in Streptomyces sp. SN-593.</title>
        <authorList>
            <person name="Panthee S."/>
            <person name="Kito N."/>
            <person name="Hayashi T."/>
            <person name="Shimizu T."/>
            <person name="Ishikawa J."/>
            <person name="Hamamoto H."/>
            <person name="Osada H."/>
            <person name="Takahashi S."/>
        </authorList>
    </citation>
    <scope>NUCLEOTIDE SEQUENCE [LARGE SCALE GENOMIC DNA]</scope>
    <source>
        <strain evidence="1 2">SN-593</strain>
    </source>
</reference>
<accession>A0A7U3UMT6</accession>
<dbReference type="Pfam" id="PF01209">
    <property type="entry name" value="Ubie_methyltran"/>
    <property type="match status" value="1"/>
</dbReference>
<dbReference type="Gene3D" id="3.40.50.150">
    <property type="entry name" value="Vaccinia Virus protein VP39"/>
    <property type="match status" value="1"/>
</dbReference>
<proteinExistence type="predicted"/>
<dbReference type="CDD" id="cd02440">
    <property type="entry name" value="AdoMet_MTases"/>
    <property type="match status" value="1"/>
</dbReference>
<reference evidence="1 2" key="3">
    <citation type="journal article" date="2011" name="Nat. Chem. Biol.">
        <title>Reveromycin A biosynthesis uses RevG and RevJ for stereospecific spiroacetal formation.</title>
        <authorList>
            <person name="Takahashi S."/>
            <person name="Toyoda A."/>
            <person name="Sekiyama Y."/>
            <person name="Takagi H."/>
            <person name="Nogawa T."/>
            <person name="Uramoto M."/>
            <person name="Suzuki R."/>
            <person name="Koshino H."/>
            <person name="Kumano T."/>
            <person name="Panthee S."/>
            <person name="Dairi T."/>
            <person name="Ishikawa J."/>
            <person name="Ikeda H."/>
            <person name="Sakaki Y."/>
            <person name="Osada H."/>
        </authorList>
    </citation>
    <scope>NUCLEOTIDE SEQUENCE [LARGE SCALE GENOMIC DNA]</scope>
    <source>
        <strain evidence="1 2">SN-593</strain>
    </source>
</reference>
<dbReference type="InterPro" id="IPR029063">
    <property type="entry name" value="SAM-dependent_MTases_sf"/>
</dbReference>
<dbReference type="GO" id="GO:0008168">
    <property type="term" value="F:methyltransferase activity"/>
    <property type="evidence" value="ECO:0007669"/>
    <property type="project" value="UniProtKB-KW"/>
</dbReference>
<gene>
    <name evidence="1" type="ORF">RVR_285</name>
</gene>
<dbReference type="PANTHER" id="PTHR43591:SF97">
    <property type="entry name" value="CLASS I SAM-DEPENDENT METHYLTRANSFERASE"/>
    <property type="match status" value="1"/>
</dbReference>
<evidence type="ECO:0000313" key="1">
    <source>
        <dbReference type="EMBL" id="BBA95433.1"/>
    </source>
</evidence>
<reference evidence="1 2" key="2">
    <citation type="journal article" date="2011" name="J. Antibiot.">
        <title>Furaquinocins I and J: novel polyketide isoprenoid hybrid compounds from Streptomyces reveromyceticus SN-593.</title>
        <authorList>
            <person name="Panthee S."/>
            <person name="Takahashi S."/>
            <person name="Takagi H."/>
            <person name="Nogawa T."/>
            <person name="Oowada E."/>
            <person name="Uramoto M."/>
            <person name="Osada H."/>
        </authorList>
    </citation>
    <scope>NUCLEOTIDE SEQUENCE [LARGE SCALE GENOMIC DNA]</scope>
    <source>
        <strain evidence="1 2">SN-593</strain>
    </source>
</reference>
<sequence length="254" mass="26338">MTPLPGTGPSGLSAAFDRAAAGYDRLTAFNPGYRADLARSARRLGLPGSGAGLRVLDLGCGTGTSTAALLSAAPGAEVVAVDASAGMLARASAKRWPAGVRFVHAPAERLSEAGVAGPFDAVLAAYLFRNLADPDAVLASVRDLLVPGGRLAVHEYTLSGRPVHRMVWRAVCAAVVEPAGALTGDRGIYRYLRRSVLGFDTAGAFARRMELAGYTGVRALPMPGWSTGIVHTFVGRTPLARREDARGAGQTAAW</sequence>
<dbReference type="KEGG" id="arev:RVR_285"/>
<dbReference type="PANTHER" id="PTHR43591">
    <property type="entry name" value="METHYLTRANSFERASE"/>
    <property type="match status" value="1"/>
</dbReference>
<dbReference type="SUPFAM" id="SSF53335">
    <property type="entry name" value="S-adenosyl-L-methionine-dependent methyltransferases"/>
    <property type="match status" value="1"/>
</dbReference>
<keyword evidence="1" id="KW-0489">Methyltransferase</keyword>
<protein>
    <submittedName>
        <fullName evidence="1">Putative methyltransferase</fullName>
    </submittedName>
</protein>
<evidence type="ECO:0000313" key="2">
    <source>
        <dbReference type="Proteomes" id="UP000595703"/>
    </source>
</evidence>
<organism evidence="1 2">
    <name type="scientific">Actinacidiphila reveromycinica</name>
    <dbReference type="NCBI Taxonomy" id="659352"/>
    <lineage>
        <taxon>Bacteria</taxon>
        <taxon>Bacillati</taxon>
        <taxon>Actinomycetota</taxon>
        <taxon>Actinomycetes</taxon>
        <taxon>Kitasatosporales</taxon>
        <taxon>Streptomycetaceae</taxon>
        <taxon>Actinacidiphila</taxon>
    </lineage>
</organism>
<reference evidence="1 2" key="1">
    <citation type="journal article" date="2010" name="J. Bacteriol.">
        <title>Biochemical characterization of a novel indole prenyltransferase from Streptomyces sp. SN-593.</title>
        <authorList>
            <person name="Takahashi S."/>
            <person name="Takagi H."/>
            <person name="Toyoda A."/>
            <person name="Uramoto M."/>
            <person name="Nogawa T."/>
            <person name="Ueki M."/>
            <person name="Sakaki Y."/>
            <person name="Osada H."/>
        </authorList>
    </citation>
    <scope>NUCLEOTIDE SEQUENCE [LARGE SCALE GENOMIC DNA]</scope>
    <source>
        <strain evidence="1 2">SN-593</strain>
    </source>
</reference>
<dbReference type="RefSeq" id="WP_202231970.1">
    <property type="nucleotide sequence ID" value="NZ_AP018365.1"/>
</dbReference>
<keyword evidence="1" id="KW-0808">Transferase</keyword>
<dbReference type="GO" id="GO:0032259">
    <property type="term" value="P:methylation"/>
    <property type="evidence" value="ECO:0007669"/>
    <property type="project" value="UniProtKB-KW"/>
</dbReference>